<gene>
    <name evidence="2" type="ORF">EVA_17012</name>
</gene>
<dbReference type="InterPro" id="IPR050180">
    <property type="entry name" value="RNR_Ribonuclease"/>
</dbReference>
<dbReference type="GO" id="GO:0003723">
    <property type="term" value="F:RNA binding"/>
    <property type="evidence" value="ECO:0007669"/>
    <property type="project" value="InterPro"/>
</dbReference>
<dbReference type="Pfam" id="PF00773">
    <property type="entry name" value="RNB"/>
    <property type="match status" value="1"/>
</dbReference>
<feature type="non-terminal residue" evidence="2">
    <location>
        <position position="1"/>
    </location>
</feature>
<dbReference type="GO" id="GO:0006402">
    <property type="term" value="P:mRNA catabolic process"/>
    <property type="evidence" value="ECO:0007669"/>
    <property type="project" value="TreeGrafter"/>
</dbReference>
<sequence length="220" mass="24939">VHIADVSYFVRPGSALDEEAFKRGASVYYGDTVLPMLPKELSSNLCSLNEGEDRLAFSCIMQLDERAAVVSFQFEKSIIRSRVKGVYGEINALLTGEEKAELDEKYQSVRQQLSMMEEVYRKLLILREERGYIDIESGEAKIILDQHGHCVEIQKRERGVSECIIEEFMLLANECAAKLARTQELPLVYRVHEAPELERARRLLQLLNACGVPATFAKPV</sequence>
<dbReference type="InterPro" id="IPR012340">
    <property type="entry name" value="NA-bd_OB-fold"/>
</dbReference>
<dbReference type="PANTHER" id="PTHR23355:SF9">
    <property type="entry name" value="DIS3-LIKE EXONUCLEASE 2"/>
    <property type="match status" value="1"/>
</dbReference>
<reference evidence="2" key="1">
    <citation type="journal article" date="2012" name="PLoS ONE">
        <title>Gene sets for utilization of primary and secondary nutrition supplies in the distal gut of endangered iberian lynx.</title>
        <authorList>
            <person name="Alcaide M."/>
            <person name="Messina E."/>
            <person name="Richter M."/>
            <person name="Bargiela R."/>
            <person name="Peplies J."/>
            <person name="Huws S.A."/>
            <person name="Newbold C.J."/>
            <person name="Golyshin P.N."/>
            <person name="Simon M.A."/>
            <person name="Lopez G."/>
            <person name="Yakimov M.M."/>
            <person name="Ferrer M."/>
        </authorList>
    </citation>
    <scope>NUCLEOTIDE SEQUENCE</scope>
</reference>
<dbReference type="InterPro" id="IPR001900">
    <property type="entry name" value="RNase_II/R"/>
</dbReference>
<feature type="domain" description="RNB" evidence="1">
    <location>
        <begin position="1"/>
        <end position="219"/>
    </location>
</feature>
<comment type="caution">
    <text evidence="2">The sequence shown here is derived from an EMBL/GenBank/DDBJ whole genome shotgun (WGS) entry which is preliminary data.</text>
</comment>
<evidence type="ECO:0000259" key="1">
    <source>
        <dbReference type="SMART" id="SM00955"/>
    </source>
</evidence>
<dbReference type="GO" id="GO:0004540">
    <property type="term" value="F:RNA nuclease activity"/>
    <property type="evidence" value="ECO:0007669"/>
    <property type="project" value="InterPro"/>
</dbReference>
<dbReference type="AlphaFoldDB" id="J9FIY7"/>
<proteinExistence type="predicted"/>
<dbReference type="EMBL" id="AMCI01006129">
    <property type="protein sequence ID" value="EJW94881.1"/>
    <property type="molecule type" value="Genomic_DNA"/>
</dbReference>
<name>J9FIY7_9ZZZZ</name>
<dbReference type="GO" id="GO:0005829">
    <property type="term" value="C:cytosol"/>
    <property type="evidence" value="ECO:0007669"/>
    <property type="project" value="TreeGrafter"/>
</dbReference>
<dbReference type="SUPFAM" id="SSF50249">
    <property type="entry name" value="Nucleic acid-binding proteins"/>
    <property type="match status" value="1"/>
</dbReference>
<organism evidence="2">
    <name type="scientific">gut metagenome</name>
    <dbReference type="NCBI Taxonomy" id="749906"/>
    <lineage>
        <taxon>unclassified sequences</taxon>
        <taxon>metagenomes</taxon>
        <taxon>organismal metagenomes</taxon>
    </lineage>
</organism>
<dbReference type="PANTHER" id="PTHR23355">
    <property type="entry name" value="RIBONUCLEASE"/>
    <property type="match status" value="1"/>
</dbReference>
<feature type="non-terminal residue" evidence="2">
    <location>
        <position position="220"/>
    </location>
</feature>
<dbReference type="SMART" id="SM00955">
    <property type="entry name" value="RNB"/>
    <property type="match status" value="1"/>
</dbReference>
<accession>J9FIY7</accession>
<protein>
    <submittedName>
        <fullName evidence="2">Ribonuclease R</fullName>
    </submittedName>
</protein>
<evidence type="ECO:0000313" key="2">
    <source>
        <dbReference type="EMBL" id="EJW94881.1"/>
    </source>
</evidence>